<dbReference type="EMBL" id="UGPZ01000003">
    <property type="protein sequence ID" value="STY93715.1"/>
    <property type="molecule type" value="Genomic_DNA"/>
</dbReference>
<dbReference type="EMBL" id="UGPZ01000003">
    <property type="protein sequence ID" value="STY93740.1"/>
    <property type="molecule type" value="Genomic_DNA"/>
</dbReference>
<organism evidence="3 5">
    <name type="scientific">Moraxella bovis</name>
    <dbReference type="NCBI Taxonomy" id="476"/>
    <lineage>
        <taxon>Bacteria</taxon>
        <taxon>Pseudomonadati</taxon>
        <taxon>Pseudomonadota</taxon>
        <taxon>Gammaproteobacteria</taxon>
        <taxon>Moraxellales</taxon>
        <taxon>Moraxellaceae</taxon>
        <taxon>Moraxella</taxon>
    </lineage>
</organism>
<keyword evidence="1" id="KW-0812">Transmembrane</keyword>
<proteinExistence type="predicted"/>
<sequence>MLTTILRIIIIYIPALLMWIAVIAGLLGYEL</sequence>
<evidence type="ECO:0000313" key="5">
    <source>
        <dbReference type="Proteomes" id="UP000254133"/>
    </source>
</evidence>
<evidence type="ECO:0000256" key="1">
    <source>
        <dbReference type="SAM" id="Phobius"/>
    </source>
</evidence>
<evidence type="ECO:0000313" key="2">
    <source>
        <dbReference type="EMBL" id="STY93715.1"/>
    </source>
</evidence>
<protein>
    <submittedName>
        <fullName evidence="3">Uncharacterized protein</fullName>
    </submittedName>
</protein>
<dbReference type="AlphaFoldDB" id="A0A378Q3K8"/>
<feature type="transmembrane region" description="Helical" evidence="1">
    <location>
        <begin position="6"/>
        <end position="29"/>
    </location>
</feature>
<accession>A0A378Q3K8</accession>
<evidence type="ECO:0000313" key="3">
    <source>
        <dbReference type="EMBL" id="STY93727.1"/>
    </source>
</evidence>
<name>A0A378Q3K8_MORBO</name>
<gene>
    <name evidence="2" type="ORF">NCTC9426_02447</name>
    <name evidence="3" type="ORF">NCTC9426_02459</name>
    <name evidence="4" type="ORF">NCTC9426_02472</name>
</gene>
<keyword evidence="1" id="KW-0472">Membrane</keyword>
<evidence type="ECO:0000313" key="4">
    <source>
        <dbReference type="EMBL" id="STY93740.1"/>
    </source>
</evidence>
<dbReference type="EMBL" id="UGPZ01000003">
    <property type="protein sequence ID" value="STY93727.1"/>
    <property type="molecule type" value="Genomic_DNA"/>
</dbReference>
<reference evidence="3 5" key="1">
    <citation type="submission" date="2018-06" db="EMBL/GenBank/DDBJ databases">
        <authorList>
            <consortium name="Pathogen Informatics"/>
            <person name="Doyle S."/>
        </authorList>
    </citation>
    <scope>NUCLEOTIDE SEQUENCE [LARGE SCALE GENOMIC DNA]</scope>
    <source>
        <strain evidence="3 5">NCTC9426</strain>
    </source>
</reference>
<keyword evidence="1" id="KW-1133">Transmembrane helix</keyword>
<dbReference type="Proteomes" id="UP000254133">
    <property type="component" value="Unassembled WGS sequence"/>
</dbReference>